<accession>A0A7G5GQJ7</accession>
<sequence length="65" mass="7667">MDRIELIDLIKSIIDAEGTDQEIEQKIYKLKQNILDPQVTNYIFYDDLTPEQIVDKALKYNSIHL</sequence>
<proteinExistence type="predicted"/>
<keyword evidence="2" id="KW-1185">Reference proteome</keyword>
<gene>
    <name evidence="1" type="ORF">H3H32_24640</name>
</gene>
<dbReference type="KEGG" id="sfol:H3H32_24640"/>
<evidence type="ECO:0000313" key="2">
    <source>
        <dbReference type="Proteomes" id="UP000515369"/>
    </source>
</evidence>
<evidence type="ECO:0008006" key="3">
    <source>
        <dbReference type="Google" id="ProtNLM"/>
    </source>
</evidence>
<dbReference type="RefSeq" id="WP_182458323.1">
    <property type="nucleotide sequence ID" value="NZ_CP059732.1"/>
</dbReference>
<protein>
    <recommendedName>
        <fullName evidence="3">Bacteriocin immunity protein</fullName>
    </recommendedName>
</protein>
<evidence type="ECO:0000313" key="1">
    <source>
        <dbReference type="EMBL" id="QMW01139.1"/>
    </source>
</evidence>
<organism evidence="1 2">
    <name type="scientific">Spirosoma foliorum</name>
    <dbReference type="NCBI Taxonomy" id="2710596"/>
    <lineage>
        <taxon>Bacteria</taxon>
        <taxon>Pseudomonadati</taxon>
        <taxon>Bacteroidota</taxon>
        <taxon>Cytophagia</taxon>
        <taxon>Cytophagales</taxon>
        <taxon>Cytophagaceae</taxon>
        <taxon>Spirosoma</taxon>
    </lineage>
</organism>
<reference evidence="1 2" key="1">
    <citation type="submission" date="2020-07" db="EMBL/GenBank/DDBJ databases">
        <title>Spirosoma foliorum sp. nov., isolated from the leaves on the Nejang mountain Korea, Republic of.</title>
        <authorList>
            <person name="Ho H."/>
            <person name="Lee Y.-J."/>
            <person name="Nurcahyanto D.-A."/>
            <person name="Kim S.-G."/>
        </authorList>
    </citation>
    <scope>NUCLEOTIDE SEQUENCE [LARGE SCALE GENOMIC DNA]</scope>
    <source>
        <strain evidence="1 2">PL0136</strain>
    </source>
</reference>
<dbReference type="EMBL" id="CP059732">
    <property type="protein sequence ID" value="QMW01139.1"/>
    <property type="molecule type" value="Genomic_DNA"/>
</dbReference>
<dbReference type="AlphaFoldDB" id="A0A7G5GQJ7"/>
<name>A0A7G5GQJ7_9BACT</name>
<dbReference type="Proteomes" id="UP000515369">
    <property type="component" value="Chromosome"/>
</dbReference>